<evidence type="ECO:0000313" key="4">
    <source>
        <dbReference type="Proteomes" id="UP000547209"/>
    </source>
</evidence>
<keyword evidence="2" id="KW-0812">Transmembrane</keyword>
<organism evidence="3 4">
    <name type="scientific">Cohnella nanjingensis</name>
    <dbReference type="NCBI Taxonomy" id="1387779"/>
    <lineage>
        <taxon>Bacteria</taxon>
        <taxon>Bacillati</taxon>
        <taxon>Bacillota</taxon>
        <taxon>Bacilli</taxon>
        <taxon>Bacillales</taxon>
        <taxon>Paenibacillaceae</taxon>
        <taxon>Cohnella</taxon>
    </lineage>
</organism>
<keyword evidence="4" id="KW-1185">Reference proteome</keyword>
<accession>A0A7X0RLB4</accession>
<evidence type="ECO:0000313" key="3">
    <source>
        <dbReference type="EMBL" id="MBB6669587.1"/>
    </source>
</evidence>
<comment type="caution">
    <text evidence="3">The sequence shown here is derived from an EMBL/GenBank/DDBJ whole genome shotgun (WGS) entry which is preliminary data.</text>
</comment>
<dbReference type="AlphaFoldDB" id="A0A7X0RLB4"/>
<keyword evidence="2" id="KW-0472">Membrane</keyword>
<evidence type="ECO:0000256" key="1">
    <source>
        <dbReference type="SAM" id="MobiDB-lite"/>
    </source>
</evidence>
<reference evidence="3 4" key="1">
    <citation type="submission" date="2020-08" db="EMBL/GenBank/DDBJ databases">
        <title>Cohnella phylogeny.</title>
        <authorList>
            <person name="Dunlap C."/>
        </authorList>
    </citation>
    <scope>NUCLEOTIDE SEQUENCE [LARGE SCALE GENOMIC DNA]</scope>
    <source>
        <strain evidence="3 4">DSM 28246</strain>
    </source>
</reference>
<protein>
    <submittedName>
        <fullName evidence="3">Uncharacterized protein</fullName>
    </submittedName>
</protein>
<feature type="region of interest" description="Disordered" evidence="1">
    <location>
        <begin position="254"/>
        <end position="273"/>
    </location>
</feature>
<sequence>MREREPDWYARLKGNPVREPGFTEAQMSRIERRAWGDAQMRNMIEDRRSSRGRRSNRLRASAAVALIVIVGLTALWRFGGTGSHVAEPPAPSQIATAPGPNGGATQNPQSDWGEAINPERLEGTLGDQLPFSTEDVEEITVQPPRSGPVLTVPKARMYVLLQNLNGLDLKAARMPEGQGPEYYMGSSDSSTLIFKASGKNYTLDYDPASNTYGIIGGKGTRFYADDQVWLFLQSLLNSGSVWADYGDLTEQGRVEAENSSGNGEPNNKSYKPDRLQVSGRDYNAWEQQFLVLSSGIRYCDSSLGTSGFIQMIGQGNEPDVLRLGQTIVFATDANRTSDGIGVGLTADEVVRKLGEPNAKTDTKWSYRIGDYLKFHLLFEQGKVRFMVLTMPA</sequence>
<feature type="region of interest" description="Disordered" evidence="1">
    <location>
        <begin position="84"/>
        <end position="114"/>
    </location>
</feature>
<gene>
    <name evidence="3" type="ORF">H7C19_02690</name>
</gene>
<keyword evidence="2" id="KW-1133">Transmembrane helix</keyword>
<proteinExistence type="predicted"/>
<feature type="transmembrane region" description="Helical" evidence="2">
    <location>
        <begin position="58"/>
        <end position="79"/>
    </location>
</feature>
<dbReference type="RefSeq" id="WP_185141034.1">
    <property type="nucleotide sequence ID" value="NZ_JACJVP010000002.1"/>
</dbReference>
<feature type="compositionally biased region" description="Polar residues" evidence="1">
    <location>
        <begin position="257"/>
        <end position="269"/>
    </location>
</feature>
<dbReference type="EMBL" id="JACJVP010000002">
    <property type="protein sequence ID" value="MBB6669587.1"/>
    <property type="molecule type" value="Genomic_DNA"/>
</dbReference>
<name>A0A7X0RLB4_9BACL</name>
<dbReference type="Proteomes" id="UP000547209">
    <property type="component" value="Unassembled WGS sequence"/>
</dbReference>
<evidence type="ECO:0000256" key="2">
    <source>
        <dbReference type="SAM" id="Phobius"/>
    </source>
</evidence>